<comment type="caution">
    <text evidence="6">The sequence shown here is derived from an EMBL/GenBank/DDBJ whole genome shotgun (WGS) entry which is preliminary data.</text>
</comment>
<dbReference type="InterPro" id="IPR052032">
    <property type="entry name" value="ATP-dep_AA_Ligase"/>
</dbReference>
<sequence length="464" mass="51547">MDGAAMKNDGVLLLSHCGYSFIEDLVAALNARGLRSFVLSSSPLSVHRERRLDQLSRMTTRLIATESPELTSQDVSAALDELHEKGERVLACISVWEGYRDLMGQANAELGVADLAPIEVLALRDKLGLRNRLANAGLSRARAVELTRENFDALKSDGRHYFVKPVCGIASYGAFSLRSESEWSDIERISDEARRDETYRSAFGKNLSFMAEDYVPGREFSFELLAVDARLHTVAIHEKCEMTETAGTVLEDCCVSPPISINSDVCAAGMRWVSQLFDELELRWSCFHLEARYDGSQWDLIEINPRVGGCLISPSVKALTGVASMLEMWLDLLMAAADKVSPRVAEFDRKIETVSYRGNGVPSSGFGTFFRAYFARPGHIDFIGLRSVEPAPIVSQLFLKKGDDIEQASREVFLGQLLWRVPRQQCESQLPDLMRISAEAVEVRYAVDARLAATSTNDVLESML</sequence>
<evidence type="ECO:0000313" key="7">
    <source>
        <dbReference type="Proteomes" id="UP000054870"/>
    </source>
</evidence>
<dbReference type="Pfam" id="PF13535">
    <property type="entry name" value="ATP-grasp_4"/>
    <property type="match status" value="1"/>
</dbReference>
<evidence type="ECO:0000256" key="2">
    <source>
        <dbReference type="ARBA" id="ARBA00022741"/>
    </source>
</evidence>
<organism evidence="6 7">
    <name type="scientific">Caballeronia catudaia</name>
    <dbReference type="NCBI Taxonomy" id="1777136"/>
    <lineage>
        <taxon>Bacteria</taxon>
        <taxon>Pseudomonadati</taxon>
        <taxon>Pseudomonadota</taxon>
        <taxon>Betaproteobacteria</taxon>
        <taxon>Burkholderiales</taxon>
        <taxon>Burkholderiaceae</taxon>
        <taxon>Caballeronia</taxon>
    </lineage>
</organism>
<dbReference type="InterPro" id="IPR011761">
    <property type="entry name" value="ATP-grasp"/>
</dbReference>
<reference evidence="6" key="1">
    <citation type="submission" date="2016-01" db="EMBL/GenBank/DDBJ databases">
        <authorList>
            <person name="Peeters C."/>
        </authorList>
    </citation>
    <scope>NUCLEOTIDE SEQUENCE [LARGE SCALE GENOMIC DNA]</scope>
    <source>
        <strain evidence="6">LMG 29318</strain>
    </source>
</reference>
<proteinExistence type="predicted"/>
<dbReference type="EMBL" id="FCOF02000017">
    <property type="protein sequence ID" value="SAK72087.1"/>
    <property type="molecule type" value="Genomic_DNA"/>
</dbReference>
<dbReference type="Proteomes" id="UP000054870">
    <property type="component" value="Unassembled WGS sequence"/>
</dbReference>
<keyword evidence="6" id="KW-0456">Lyase</keyword>
<gene>
    <name evidence="6" type="ORF">AWB75_03829</name>
</gene>
<dbReference type="PANTHER" id="PTHR43585:SF2">
    <property type="entry name" value="ATP-GRASP ENZYME FSQD"/>
    <property type="match status" value="1"/>
</dbReference>
<protein>
    <submittedName>
        <fullName evidence="6">Argininosuccinate lyase</fullName>
    </submittedName>
</protein>
<dbReference type="GO" id="GO:0046872">
    <property type="term" value="F:metal ion binding"/>
    <property type="evidence" value="ECO:0007669"/>
    <property type="project" value="InterPro"/>
</dbReference>
<dbReference type="PROSITE" id="PS50975">
    <property type="entry name" value="ATP_GRASP"/>
    <property type="match status" value="1"/>
</dbReference>
<evidence type="ECO:0000256" key="4">
    <source>
        <dbReference type="PROSITE-ProRule" id="PRU00409"/>
    </source>
</evidence>
<keyword evidence="3 4" id="KW-0067">ATP-binding</keyword>
<evidence type="ECO:0000256" key="3">
    <source>
        <dbReference type="ARBA" id="ARBA00022840"/>
    </source>
</evidence>
<evidence type="ECO:0000259" key="5">
    <source>
        <dbReference type="PROSITE" id="PS50975"/>
    </source>
</evidence>
<evidence type="ECO:0000313" key="6">
    <source>
        <dbReference type="EMBL" id="SAK72087.1"/>
    </source>
</evidence>
<feature type="domain" description="ATP-grasp" evidence="5">
    <location>
        <begin position="130"/>
        <end position="334"/>
    </location>
</feature>
<dbReference type="GO" id="GO:0005524">
    <property type="term" value="F:ATP binding"/>
    <property type="evidence" value="ECO:0007669"/>
    <property type="project" value="UniProtKB-UniRule"/>
</dbReference>
<keyword evidence="2 4" id="KW-0547">Nucleotide-binding</keyword>
<dbReference type="GO" id="GO:0016829">
    <property type="term" value="F:lyase activity"/>
    <property type="evidence" value="ECO:0007669"/>
    <property type="project" value="UniProtKB-KW"/>
</dbReference>
<dbReference type="RefSeq" id="WP_235012157.1">
    <property type="nucleotide sequence ID" value="NZ_FCOF02000017.1"/>
</dbReference>
<dbReference type="SUPFAM" id="SSF56059">
    <property type="entry name" value="Glutathione synthetase ATP-binding domain-like"/>
    <property type="match status" value="1"/>
</dbReference>
<dbReference type="GO" id="GO:0016874">
    <property type="term" value="F:ligase activity"/>
    <property type="evidence" value="ECO:0007669"/>
    <property type="project" value="UniProtKB-KW"/>
</dbReference>
<accession>A0A158BS56</accession>
<name>A0A158BS56_9BURK</name>
<evidence type="ECO:0000256" key="1">
    <source>
        <dbReference type="ARBA" id="ARBA00022598"/>
    </source>
</evidence>
<dbReference type="AlphaFoldDB" id="A0A158BS56"/>
<keyword evidence="1" id="KW-0436">Ligase</keyword>
<dbReference type="Gene3D" id="3.30.470.20">
    <property type="entry name" value="ATP-grasp fold, B domain"/>
    <property type="match status" value="1"/>
</dbReference>
<keyword evidence="7" id="KW-1185">Reference proteome</keyword>
<dbReference type="PANTHER" id="PTHR43585">
    <property type="entry name" value="FUMIPYRROLE BIOSYNTHESIS PROTEIN C"/>
    <property type="match status" value="1"/>
</dbReference>